<reference evidence="2 3" key="1">
    <citation type="journal article" date="2000" name="Nature">
        <title>The genome sequence of the thermoacidophilic scavenger Thermoplasma acidophilum.</title>
        <authorList>
            <person name="Ruepp A."/>
            <person name="Graml W."/>
            <person name="Santos-Martinez M.L."/>
            <person name="Koretke K.K."/>
            <person name="Volker C."/>
            <person name="Mewes H.W."/>
            <person name="Frishman D."/>
            <person name="Stocker S."/>
            <person name="Lupas A.N."/>
            <person name="Baumeister W."/>
        </authorList>
    </citation>
    <scope>NUCLEOTIDE SEQUENCE [LARGE SCALE GENOMIC DNA]</scope>
    <source>
        <strain evidence="3">ATCC 25905 / DSM 1728 / JCM 9062 / NBRC 15155 / AMRC-C165</strain>
    </source>
</reference>
<dbReference type="Proteomes" id="UP000001024">
    <property type="component" value="Chromosome"/>
</dbReference>
<dbReference type="STRING" id="273075.gene:9572460"/>
<dbReference type="PANTHER" id="PTHR43721">
    <property type="entry name" value="ELONGATION FACTOR TU-RELATED"/>
    <property type="match status" value="1"/>
</dbReference>
<dbReference type="KEGG" id="tac:Ta1237"/>
<organism evidence="2 3">
    <name type="scientific">Thermoplasma acidophilum (strain ATCC 25905 / DSM 1728 / JCM 9062 / NBRC 15155 / AMRC-C165)</name>
    <dbReference type="NCBI Taxonomy" id="273075"/>
    <lineage>
        <taxon>Archaea</taxon>
        <taxon>Methanobacteriati</taxon>
        <taxon>Thermoplasmatota</taxon>
        <taxon>Thermoplasmata</taxon>
        <taxon>Thermoplasmatales</taxon>
        <taxon>Thermoplasmataceae</taxon>
        <taxon>Thermoplasma</taxon>
    </lineage>
</organism>
<dbReference type="InterPro" id="IPR050055">
    <property type="entry name" value="EF-Tu_GTPase"/>
</dbReference>
<dbReference type="PaxDb" id="273075-Ta1237"/>
<dbReference type="Gene3D" id="2.40.30.10">
    <property type="entry name" value="Translation factors"/>
    <property type="match status" value="1"/>
</dbReference>
<dbReference type="EMBL" id="AL445067">
    <property type="protein sequence ID" value="CAC12361.1"/>
    <property type="molecule type" value="Genomic_DNA"/>
</dbReference>
<feature type="domain" description="Translation elongation factor EFTu-like" evidence="1">
    <location>
        <begin position="158"/>
        <end position="224"/>
    </location>
</feature>
<dbReference type="InterPro" id="IPR004161">
    <property type="entry name" value="EFTu-like_2"/>
</dbReference>
<dbReference type="InParanoid" id="Q9HIU0"/>
<dbReference type="Pfam" id="PF03144">
    <property type="entry name" value="GTP_EFTU_D2"/>
    <property type="match status" value="1"/>
</dbReference>
<dbReference type="SUPFAM" id="SSF50447">
    <property type="entry name" value="Translation proteins"/>
    <property type="match status" value="1"/>
</dbReference>
<keyword evidence="3" id="KW-1185">Reference proteome</keyword>
<evidence type="ECO:0000313" key="2">
    <source>
        <dbReference type="EMBL" id="CAC12361.1"/>
    </source>
</evidence>
<dbReference type="EnsemblBacteria" id="CAC12361">
    <property type="protein sequence ID" value="CAC12361"/>
    <property type="gene ID" value="CAC12361"/>
</dbReference>
<dbReference type="AlphaFoldDB" id="Q9HIU0"/>
<protein>
    <submittedName>
        <fullName evidence="2">Conserved hypothetical GTP-binding protein</fullName>
    </submittedName>
</protein>
<accession>Q9HIU0</accession>
<evidence type="ECO:0000259" key="1">
    <source>
        <dbReference type="Pfam" id="PF03144"/>
    </source>
</evidence>
<dbReference type="CDD" id="cd03696">
    <property type="entry name" value="SelB_II"/>
    <property type="match status" value="1"/>
</dbReference>
<dbReference type="InterPro" id="IPR009000">
    <property type="entry name" value="Transl_B-barrel_sf"/>
</dbReference>
<evidence type="ECO:0000313" key="3">
    <source>
        <dbReference type="Proteomes" id="UP000001024"/>
    </source>
</evidence>
<dbReference type="PANTHER" id="PTHR43721:SF11">
    <property type="entry name" value="SELENOCYSTEINE-SPECIFIC ELONGATION FACTOR"/>
    <property type="match status" value="1"/>
</dbReference>
<dbReference type="eggNOG" id="arCOG01564">
    <property type="taxonomic scope" value="Archaea"/>
</dbReference>
<dbReference type="GO" id="GO:0001514">
    <property type="term" value="P:selenocysteine incorporation"/>
    <property type="evidence" value="ECO:0007669"/>
    <property type="project" value="TreeGrafter"/>
</dbReference>
<sequence>MACGRMYHFNVFAYGVEEILREVSKKGTESDIRLYNRKEEDGVMTFIEPIKYPDKVSSLTDSIYPTDLFIINGENLDKYFAETVIALDLFGKTRGIIVASEDKQSTIRKLLKDTNIQPEFFSGRPMEIIDRIKAFKIERNEQDTLVVIDHYFKVKSVGTVILGFVLSGKIRKHQDLYLSGINREVQVRSIQVNDVDFDEAEAGTRVGVALKNVEVEELSRGMFLAEKPFEYTNQVKDSVVFHKSLKGRDTMSDPYISDLMNFVKCNPEGDAYTTRFKLPLLKDSFVMADQNGFPRVVGYSKVKR</sequence>
<dbReference type="GO" id="GO:0003746">
    <property type="term" value="F:translation elongation factor activity"/>
    <property type="evidence" value="ECO:0007669"/>
    <property type="project" value="TreeGrafter"/>
</dbReference>
<dbReference type="HOGENOM" id="CLU_077867_0_0_2"/>
<name>Q9HIU0_THEAC</name>
<dbReference type="GO" id="GO:0005525">
    <property type="term" value="F:GTP binding"/>
    <property type="evidence" value="ECO:0007669"/>
    <property type="project" value="InterPro"/>
</dbReference>
<proteinExistence type="predicted"/>
<gene>
    <name evidence="2" type="ordered locus">Ta1237</name>
</gene>